<dbReference type="STRING" id="46835.A0A504YRT7"/>
<dbReference type="GO" id="GO:0006508">
    <property type="term" value="P:proteolysis"/>
    <property type="evidence" value="ECO:0007669"/>
    <property type="project" value="UniProtKB-KW"/>
</dbReference>
<comment type="similarity">
    <text evidence="2">Belongs to the peptidase C19 family.</text>
</comment>
<comment type="caution">
    <text evidence="6">The sequence shown here is derived from an EMBL/GenBank/DDBJ whole genome shotgun (WGS) entry which is preliminary data.</text>
</comment>
<evidence type="ECO:0000313" key="7">
    <source>
        <dbReference type="Proteomes" id="UP000316759"/>
    </source>
</evidence>
<comment type="catalytic activity">
    <reaction evidence="1 2">
        <text>Thiol-dependent hydrolysis of ester, thioester, amide, peptide and isopeptide bonds formed by the C-terminal Gly of ubiquitin (a 76-residue protein attached to proteins as an intracellular targeting signal).</text>
        <dbReference type="EC" id="3.4.19.12"/>
    </reaction>
</comment>
<keyword evidence="2" id="KW-0788">Thiol protease</keyword>
<feature type="compositionally biased region" description="Polar residues" evidence="3">
    <location>
        <begin position="188"/>
        <end position="211"/>
    </location>
</feature>
<evidence type="ECO:0000313" key="6">
    <source>
        <dbReference type="EMBL" id="TPP63345.1"/>
    </source>
</evidence>
<dbReference type="SUPFAM" id="SSF143791">
    <property type="entry name" value="DUSP-like"/>
    <property type="match status" value="2"/>
</dbReference>
<dbReference type="EMBL" id="SUNJ01005790">
    <property type="protein sequence ID" value="TPP63345.1"/>
    <property type="molecule type" value="Genomic_DNA"/>
</dbReference>
<keyword evidence="2 6" id="KW-0378">Hydrolase</keyword>
<dbReference type="EC" id="3.4.19.12" evidence="2"/>
<evidence type="ECO:0000256" key="2">
    <source>
        <dbReference type="RuleBase" id="RU366025"/>
    </source>
</evidence>
<dbReference type="PANTHER" id="PTHR21646">
    <property type="entry name" value="UBIQUITIN CARBOXYL-TERMINAL HYDROLASE"/>
    <property type="match status" value="1"/>
</dbReference>
<keyword evidence="2" id="KW-0645">Protease</keyword>
<dbReference type="Gene3D" id="3.90.70.10">
    <property type="entry name" value="Cysteine proteinases"/>
    <property type="match status" value="1"/>
</dbReference>
<accession>A0A504YRT7</accession>
<sequence>MMHSDSSDLQYTSSSEYVVESDKPLGAAGLRNLGNTCYMNAALQSISNCPHLTEFLLQCPALLGDAKPRLATHYYNFLAQLWLPPGCTHSVPIPILREVQCLHPTFMGYGQHDAQEFLRVFLNRLHDELKTTNSPGSCASPKGLKAESGDTGSTDSGFASSVPSVSCERDQSAQFGKTKQKKNRQKHSPSNTRTSHTCAHTMTAKKPSNSTEETHRADADGRSIITDVFQGKLVSAVRCLSCNELSCREEPFLDLSLSLQRSETVHLTDSHLTSDALGLATFQFKSSPSHPSREPLGTTTRLVLPTDPTHVKHPSPSVKSITLAAQENSQARPSRGALPLNLWQPLSSFNYPVSLAVRLVAQLFALFAISWAWVTARMNSVRGWVYQPTLTLEDCLADYFSQAELNGDNKYSCERCKRLCNGLNQYALLSLPEVLCVHLKRFRSHYTDTSKITVAVTFPMHNLDLSPYLHEDCTDEVTTYDLISVICHHGGYGGGHYICYALNWHNQRWYEFDDDVVTEKDPDQISQLTSEAYMLFYRKRDTLLAGLRNEAELLVHEHLQRQSDRAVYISRPWSVRFNIWAEPGPITNVEFLCEHGYVQPQLWSIRDSLILPIPERLWFILSTKFGGGPIVRNPISCPKCRDAILSRQERECDAFEKIYEKDAANCNSCALYAVSTSWFNSWKSFAQGDTFKMPGPIDNTTIVRQRPLKSRFTGSPISDVELPRLKMGADYQELFESCWNLLFDIYGGGPAICVRPSAPSSSHSDDQIENASALPTSQYLGVDDKPSFTFERLAQIVESNHYRANDAPDFYCCTNGSLGNTGLSSNGDSLNQINGDDLLASEYCSSSTRLKVEPEEECHLPMLTNGDVLEPPIIVKPERTTTRSAEDLSLTYLGDTTNSMLNPSVCKLEKTKYNGSWYSQSMESLYFNQFPVTVPLMAGDGPVTDVNFVQSEVGFQKLSDSYRKRPRLL</sequence>
<keyword evidence="7" id="KW-1185">Reference proteome</keyword>
<dbReference type="PROSITE" id="PS50235">
    <property type="entry name" value="USP_3"/>
    <property type="match status" value="1"/>
</dbReference>
<proteinExistence type="inferred from homology"/>
<dbReference type="SMART" id="SM00695">
    <property type="entry name" value="DUSP"/>
    <property type="match status" value="2"/>
</dbReference>
<feature type="compositionally biased region" description="Polar residues" evidence="3">
    <location>
        <begin position="150"/>
        <end position="164"/>
    </location>
</feature>
<dbReference type="GO" id="GO:0004843">
    <property type="term" value="F:cysteine-type deubiquitinase activity"/>
    <property type="evidence" value="ECO:0007669"/>
    <property type="project" value="UniProtKB-UniRule"/>
</dbReference>
<dbReference type="InterPro" id="IPR038765">
    <property type="entry name" value="Papain-like_cys_pep_sf"/>
</dbReference>
<dbReference type="SUPFAM" id="SSF54001">
    <property type="entry name" value="Cysteine proteinases"/>
    <property type="match status" value="1"/>
</dbReference>
<evidence type="ECO:0000259" key="4">
    <source>
        <dbReference type="PROSITE" id="PS50235"/>
    </source>
</evidence>
<name>A0A504YRT7_FASGI</name>
<dbReference type="InterPro" id="IPR006615">
    <property type="entry name" value="Pept_C19_DUSP"/>
</dbReference>
<dbReference type="InterPro" id="IPR018200">
    <property type="entry name" value="USP_CS"/>
</dbReference>
<feature type="domain" description="DUSP" evidence="5">
    <location>
        <begin position="535"/>
        <end position="635"/>
    </location>
</feature>
<dbReference type="PROSITE" id="PS00972">
    <property type="entry name" value="USP_1"/>
    <property type="match status" value="1"/>
</dbReference>
<feature type="compositionally biased region" description="Basic residues" evidence="3">
    <location>
        <begin position="178"/>
        <end position="187"/>
    </location>
</feature>
<dbReference type="Pfam" id="PF00443">
    <property type="entry name" value="UCH"/>
    <property type="match status" value="1"/>
</dbReference>
<dbReference type="GO" id="GO:0016579">
    <property type="term" value="P:protein deubiquitination"/>
    <property type="evidence" value="ECO:0007669"/>
    <property type="project" value="InterPro"/>
</dbReference>
<dbReference type="PANTHER" id="PTHR21646:SF86">
    <property type="entry name" value="UBIQUITIN CARBOXYL-TERMINAL HYDROLASE"/>
    <property type="match status" value="1"/>
</dbReference>
<dbReference type="InterPro" id="IPR001394">
    <property type="entry name" value="Peptidase_C19_UCH"/>
</dbReference>
<dbReference type="PROSITE" id="PS00973">
    <property type="entry name" value="USP_2"/>
    <property type="match status" value="1"/>
</dbReference>
<dbReference type="InterPro" id="IPR028889">
    <property type="entry name" value="USP"/>
</dbReference>
<reference evidence="6 7" key="1">
    <citation type="submission" date="2019-04" db="EMBL/GenBank/DDBJ databases">
        <title>Annotation for the trematode Fasciola gigantica.</title>
        <authorList>
            <person name="Choi Y.-J."/>
        </authorList>
    </citation>
    <scope>NUCLEOTIDE SEQUENCE [LARGE SCALE GENOMIC DNA]</scope>
    <source>
        <strain evidence="6">Uganda_cow_1</strain>
    </source>
</reference>
<dbReference type="Proteomes" id="UP000316759">
    <property type="component" value="Unassembled WGS sequence"/>
</dbReference>
<feature type="domain" description="USP" evidence="4">
    <location>
        <begin position="28"/>
        <end position="540"/>
    </location>
</feature>
<feature type="region of interest" description="Disordered" evidence="3">
    <location>
        <begin position="132"/>
        <end position="219"/>
    </location>
</feature>
<dbReference type="AlphaFoldDB" id="A0A504YRT7"/>
<organism evidence="6 7">
    <name type="scientific">Fasciola gigantica</name>
    <name type="common">Giant liver fluke</name>
    <dbReference type="NCBI Taxonomy" id="46835"/>
    <lineage>
        <taxon>Eukaryota</taxon>
        <taxon>Metazoa</taxon>
        <taxon>Spiralia</taxon>
        <taxon>Lophotrochozoa</taxon>
        <taxon>Platyhelminthes</taxon>
        <taxon>Trematoda</taxon>
        <taxon>Digenea</taxon>
        <taxon>Plagiorchiida</taxon>
        <taxon>Echinostomata</taxon>
        <taxon>Echinostomatoidea</taxon>
        <taxon>Fasciolidae</taxon>
        <taxon>Fasciola</taxon>
    </lineage>
</organism>
<dbReference type="OrthoDB" id="73004at2759"/>
<dbReference type="PROSITE" id="PS51283">
    <property type="entry name" value="DUSP"/>
    <property type="match status" value="2"/>
</dbReference>
<dbReference type="InterPro" id="IPR050185">
    <property type="entry name" value="Ub_carboxyl-term_hydrolase"/>
</dbReference>
<dbReference type="InterPro" id="IPR035927">
    <property type="entry name" value="DUSP-like_sf"/>
</dbReference>
<dbReference type="Gene3D" id="3.30.2230.10">
    <property type="entry name" value="DUSP-like"/>
    <property type="match status" value="1"/>
</dbReference>
<evidence type="ECO:0000256" key="3">
    <source>
        <dbReference type="SAM" id="MobiDB-lite"/>
    </source>
</evidence>
<keyword evidence="2" id="KW-0833">Ubl conjugation pathway</keyword>
<feature type="domain" description="DUSP" evidence="5">
    <location>
        <begin position="646"/>
        <end position="758"/>
    </location>
</feature>
<gene>
    <name evidence="6" type="ORF">FGIG_02255</name>
</gene>
<evidence type="ECO:0000259" key="5">
    <source>
        <dbReference type="PROSITE" id="PS51283"/>
    </source>
</evidence>
<evidence type="ECO:0000256" key="1">
    <source>
        <dbReference type="ARBA" id="ARBA00000707"/>
    </source>
</evidence>
<dbReference type="Pfam" id="PF06337">
    <property type="entry name" value="DUSP"/>
    <property type="match status" value="1"/>
</dbReference>
<protein>
    <recommendedName>
        <fullName evidence="2">Ubiquitin carboxyl-terminal hydrolase</fullName>
        <ecNumber evidence="2">3.4.19.12</ecNumber>
    </recommendedName>
</protein>